<dbReference type="Gene3D" id="3.40.50.1010">
    <property type="entry name" value="5'-nuclease"/>
    <property type="match status" value="1"/>
</dbReference>
<comment type="caution">
    <text evidence="7">The sequence shown here is derived from an EMBL/GenBank/DDBJ whole genome shotgun (WGS) entry which is preliminary data.</text>
</comment>
<evidence type="ECO:0000256" key="5">
    <source>
        <dbReference type="HAMAP-Rule" id="MF_00265"/>
    </source>
</evidence>
<dbReference type="EMBL" id="JAEKNN010000008">
    <property type="protein sequence ID" value="MBJ7608099.1"/>
    <property type="molecule type" value="Genomic_DNA"/>
</dbReference>
<feature type="domain" description="PIN" evidence="6">
    <location>
        <begin position="2"/>
        <end position="126"/>
    </location>
</feature>
<evidence type="ECO:0000256" key="4">
    <source>
        <dbReference type="ARBA" id="ARBA00022801"/>
    </source>
</evidence>
<dbReference type="PANTHER" id="PTHR38826:SF5">
    <property type="entry name" value="RIBONUCLEASE VAPC13"/>
    <property type="match status" value="1"/>
</dbReference>
<comment type="cofactor">
    <cofactor evidence="5">
        <name>Mg(2+)</name>
        <dbReference type="ChEBI" id="CHEBI:18420"/>
    </cofactor>
</comment>
<evidence type="ECO:0000256" key="1">
    <source>
        <dbReference type="ARBA" id="ARBA00022649"/>
    </source>
</evidence>
<evidence type="ECO:0000313" key="7">
    <source>
        <dbReference type="EMBL" id="MBJ7608099.1"/>
    </source>
</evidence>
<dbReference type="GO" id="GO:0000287">
    <property type="term" value="F:magnesium ion binding"/>
    <property type="evidence" value="ECO:0007669"/>
    <property type="project" value="UniProtKB-UniRule"/>
</dbReference>
<accession>A0A934KD15</accession>
<feature type="binding site" evidence="5">
    <location>
        <position position="99"/>
    </location>
    <ligand>
        <name>Mg(2+)</name>
        <dbReference type="ChEBI" id="CHEBI:18420"/>
    </ligand>
</feature>
<name>A0A934KD15_9BACT</name>
<dbReference type="InterPro" id="IPR029060">
    <property type="entry name" value="PIN-like_dom_sf"/>
</dbReference>
<dbReference type="GO" id="GO:0090729">
    <property type="term" value="F:toxin activity"/>
    <property type="evidence" value="ECO:0007669"/>
    <property type="project" value="UniProtKB-KW"/>
</dbReference>
<proteinExistence type="inferred from homology"/>
<evidence type="ECO:0000313" key="8">
    <source>
        <dbReference type="Proteomes" id="UP000614410"/>
    </source>
</evidence>
<dbReference type="AlphaFoldDB" id="A0A934KD15"/>
<comment type="similarity">
    <text evidence="5">Belongs to the PINc/VapC protein family.</text>
</comment>
<dbReference type="GO" id="GO:0016787">
    <property type="term" value="F:hydrolase activity"/>
    <property type="evidence" value="ECO:0007669"/>
    <property type="project" value="UniProtKB-KW"/>
</dbReference>
<keyword evidence="1 5" id="KW-1277">Toxin-antitoxin system</keyword>
<dbReference type="InterPro" id="IPR052106">
    <property type="entry name" value="PINc/VapC_TA"/>
</dbReference>
<dbReference type="Proteomes" id="UP000614410">
    <property type="component" value="Unassembled WGS sequence"/>
</dbReference>
<dbReference type="HAMAP" id="MF_00265">
    <property type="entry name" value="VapC_Nob1"/>
    <property type="match status" value="1"/>
</dbReference>
<sequence length="133" mass="14696">MILVDSNVPMYLVGASHPHKADAQHALERLITEHRRLVTDAEVFQEILHRYVAIGRRDAIQPAFDALRGVVDDVLPVVEGDVMRAKDVLGTHRALSARDAIHAAVMANHGIEQMLSFDRGFDSVAGIERIPTL</sequence>
<keyword evidence="5" id="KW-0460">Magnesium</keyword>
<dbReference type="PANTHER" id="PTHR38826">
    <property type="entry name" value="RIBONUCLEASE VAPC13"/>
    <property type="match status" value="1"/>
</dbReference>
<reference evidence="7 8" key="1">
    <citation type="submission" date="2020-10" db="EMBL/GenBank/DDBJ databases">
        <title>Ca. Dormibacterota MAGs.</title>
        <authorList>
            <person name="Montgomery K."/>
        </authorList>
    </citation>
    <scope>NUCLEOTIDE SEQUENCE [LARGE SCALE GENOMIC DNA]</scope>
    <source>
        <strain evidence="7">Mitchell_Peninsula_5</strain>
    </source>
</reference>
<protein>
    <recommendedName>
        <fullName evidence="5">Ribonuclease VapC</fullName>
        <shortName evidence="5">RNase VapC</shortName>
        <ecNumber evidence="5">3.1.-.-</ecNumber>
    </recommendedName>
    <alternativeName>
        <fullName evidence="5">Toxin VapC</fullName>
    </alternativeName>
</protein>
<dbReference type="SUPFAM" id="SSF88723">
    <property type="entry name" value="PIN domain-like"/>
    <property type="match status" value="1"/>
</dbReference>
<keyword evidence="3 5" id="KW-0479">Metal-binding</keyword>
<evidence type="ECO:0000256" key="3">
    <source>
        <dbReference type="ARBA" id="ARBA00022723"/>
    </source>
</evidence>
<feature type="binding site" evidence="5">
    <location>
        <position position="5"/>
    </location>
    <ligand>
        <name>Mg(2+)</name>
        <dbReference type="ChEBI" id="CHEBI:18420"/>
    </ligand>
</feature>
<comment type="function">
    <text evidence="5">Toxic component of a toxin-antitoxin (TA) system. An RNase.</text>
</comment>
<dbReference type="InterPro" id="IPR002716">
    <property type="entry name" value="PIN_dom"/>
</dbReference>
<dbReference type="CDD" id="cd09854">
    <property type="entry name" value="PIN_VapC-like"/>
    <property type="match status" value="1"/>
</dbReference>
<dbReference type="GO" id="GO:0004540">
    <property type="term" value="F:RNA nuclease activity"/>
    <property type="evidence" value="ECO:0007669"/>
    <property type="project" value="InterPro"/>
</dbReference>
<keyword evidence="4 5" id="KW-0378">Hydrolase</keyword>
<dbReference type="Pfam" id="PF01850">
    <property type="entry name" value="PIN"/>
    <property type="match status" value="1"/>
</dbReference>
<keyword evidence="5" id="KW-0800">Toxin</keyword>
<organism evidence="7 8">
    <name type="scientific">Candidatus Amunia macphersoniae</name>
    <dbReference type="NCBI Taxonomy" id="3127014"/>
    <lineage>
        <taxon>Bacteria</taxon>
        <taxon>Bacillati</taxon>
        <taxon>Candidatus Dormiibacterota</taxon>
        <taxon>Candidatus Dormibacteria</taxon>
        <taxon>Candidatus Aeolococcales</taxon>
        <taxon>Candidatus Aeolococcaceae</taxon>
        <taxon>Candidatus Amunia</taxon>
    </lineage>
</organism>
<dbReference type="EC" id="3.1.-.-" evidence="5"/>
<dbReference type="InterPro" id="IPR022907">
    <property type="entry name" value="VapC_family"/>
</dbReference>
<evidence type="ECO:0000256" key="2">
    <source>
        <dbReference type="ARBA" id="ARBA00022722"/>
    </source>
</evidence>
<evidence type="ECO:0000259" key="6">
    <source>
        <dbReference type="Pfam" id="PF01850"/>
    </source>
</evidence>
<keyword evidence="2 5" id="KW-0540">Nuclease</keyword>
<gene>
    <name evidence="5" type="primary">vapC</name>
    <name evidence="7" type="ORF">JF887_01535</name>
</gene>